<evidence type="ECO:0000256" key="7">
    <source>
        <dbReference type="ARBA" id="ARBA00049158"/>
    </source>
</evidence>
<dbReference type="PANTHER" id="PTHR21039:SF0">
    <property type="entry name" value="HISTIDINOL-PHOSPHATASE"/>
    <property type="match status" value="1"/>
</dbReference>
<keyword evidence="11" id="KW-1185">Reference proteome</keyword>
<comment type="pathway">
    <text evidence="1 8">Amino-acid biosynthesis; L-histidine biosynthesis; L-histidine from 5-phospho-alpha-D-ribose 1-diphosphate: step 8/9.</text>
</comment>
<comment type="similarity">
    <text evidence="2 8">Belongs to the PHP hydrolase family. HisK subfamily.</text>
</comment>
<dbReference type="Proteomes" id="UP001371305">
    <property type="component" value="Unassembled WGS sequence"/>
</dbReference>
<reference evidence="10 11" key="1">
    <citation type="submission" date="2024-04" db="EMBL/GenBank/DDBJ databases">
        <title>Luteolibacter sp. isolated from soil.</title>
        <authorList>
            <person name="An J."/>
        </authorList>
    </citation>
    <scope>NUCLEOTIDE SEQUENCE [LARGE SCALE GENOMIC DNA]</scope>
    <source>
        <strain evidence="10 11">Y139</strain>
    </source>
</reference>
<organism evidence="10 11">
    <name type="scientific">Luteolibacter soli</name>
    <dbReference type="NCBI Taxonomy" id="3135280"/>
    <lineage>
        <taxon>Bacteria</taxon>
        <taxon>Pseudomonadati</taxon>
        <taxon>Verrucomicrobiota</taxon>
        <taxon>Verrucomicrobiia</taxon>
        <taxon>Verrucomicrobiales</taxon>
        <taxon>Verrucomicrobiaceae</taxon>
        <taxon>Luteolibacter</taxon>
    </lineage>
</organism>
<comment type="catalytic activity">
    <reaction evidence="7 8">
        <text>L-histidinol phosphate + H2O = L-histidinol + phosphate</text>
        <dbReference type="Rhea" id="RHEA:14465"/>
        <dbReference type="ChEBI" id="CHEBI:15377"/>
        <dbReference type="ChEBI" id="CHEBI:43474"/>
        <dbReference type="ChEBI" id="CHEBI:57699"/>
        <dbReference type="ChEBI" id="CHEBI:57980"/>
        <dbReference type="EC" id="3.1.3.15"/>
    </reaction>
</comment>
<keyword evidence="4 8" id="KW-0028">Amino-acid biosynthesis</keyword>
<evidence type="ECO:0000256" key="6">
    <source>
        <dbReference type="ARBA" id="ARBA00023102"/>
    </source>
</evidence>
<sequence length="284" mass="31437">MTSIPAPLLYESHCHTPLCKHAHGTPQEFAAVALERNFKGITFTCHCPLPDGNSAHVRMSPEQYPEYLDLIASARAAYEGKVDVRTGIESDYFPGVEPWLEKLHARAPLSHILGSVHYQLAPYRKAYFRNDVPAYQRLYFEHLAMSAETGLFDTLAHPDLIKNESPAEWDFARLREDICRSLDRIAATGVAMELNTSGKLKSLSEMNPSLPQLILMRERGIPVVIGADAHLAERVGDGYREALGLLLEAGYSEVSYFIDRKRQNVPIGDALASLAPRAAAVGVP</sequence>
<dbReference type="InterPro" id="IPR010140">
    <property type="entry name" value="Histidinol_P_phosphatase_HisJ"/>
</dbReference>
<name>A0ABU9APS4_9BACT</name>
<feature type="domain" description="PHP" evidence="9">
    <location>
        <begin position="12"/>
        <end position="197"/>
    </location>
</feature>
<gene>
    <name evidence="10" type="ORF">WKV53_03630</name>
</gene>
<dbReference type="CDD" id="cd12110">
    <property type="entry name" value="PHP_HisPPase_Hisj_like"/>
    <property type="match status" value="1"/>
</dbReference>
<keyword evidence="6 8" id="KW-0368">Histidine biosynthesis</keyword>
<evidence type="ECO:0000256" key="3">
    <source>
        <dbReference type="ARBA" id="ARBA00013085"/>
    </source>
</evidence>
<dbReference type="PANTHER" id="PTHR21039">
    <property type="entry name" value="HISTIDINOL PHOSPHATASE-RELATED"/>
    <property type="match status" value="1"/>
</dbReference>
<evidence type="ECO:0000313" key="10">
    <source>
        <dbReference type="EMBL" id="MEK7949568.1"/>
    </source>
</evidence>
<evidence type="ECO:0000256" key="1">
    <source>
        <dbReference type="ARBA" id="ARBA00004970"/>
    </source>
</evidence>
<dbReference type="InterPro" id="IPR016195">
    <property type="entry name" value="Pol/histidinol_Pase-like"/>
</dbReference>
<dbReference type="InterPro" id="IPR004013">
    <property type="entry name" value="PHP_dom"/>
</dbReference>
<dbReference type="RefSeq" id="WP_341402986.1">
    <property type="nucleotide sequence ID" value="NZ_JBBUKT010000001.1"/>
</dbReference>
<dbReference type="SUPFAM" id="SSF89550">
    <property type="entry name" value="PHP domain-like"/>
    <property type="match status" value="1"/>
</dbReference>
<protein>
    <recommendedName>
        <fullName evidence="3 8">Histidinol-phosphatase</fullName>
        <shortName evidence="8">HolPase</shortName>
        <ecNumber evidence="3 8">3.1.3.15</ecNumber>
    </recommendedName>
</protein>
<keyword evidence="5 8" id="KW-0378">Hydrolase</keyword>
<evidence type="ECO:0000313" key="11">
    <source>
        <dbReference type="Proteomes" id="UP001371305"/>
    </source>
</evidence>
<evidence type="ECO:0000256" key="4">
    <source>
        <dbReference type="ARBA" id="ARBA00022605"/>
    </source>
</evidence>
<accession>A0ABU9APS4</accession>
<comment type="caution">
    <text evidence="10">The sequence shown here is derived from an EMBL/GenBank/DDBJ whole genome shotgun (WGS) entry which is preliminary data.</text>
</comment>
<dbReference type="NCBIfam" id="TIGR01856">
    <property type="entry name" value="hisJ_fam"/>
    <property type="match status" value="1"/>
</dbReference>
<dbReference type="EMBL" id="JBBUKT010000001">
    <property type="protein sequence ID" value="MEK7949568.1"/>
    <property type="molecule type" value="Genomic_DNA"/>
</dbReference>
<evidence type="ECO:0000256" key="8">
    <source>
        <dbReference type="RuleBase" id="RU366003"/>
    </source>
</evidence>
<dbReference type="Pfam" id="PF02811">
    <property type="entry name" value="PHP"/>
    <property type="match status" value="1"/>
</dbReference>
<evidence type="ECO:0000259" key="9">
    <source>
        <dbReference type="Pfam" id="PF02811"/>
    </source>
</evidence>
<evidence type="ECO:0000256" key="2">
    <source>
        <dbReference type="ARBA" id="ARBA00009152"/>
    </source>
</evidence>
<evidence type="ECO:0000256" key="5">
    <source>
        <dbReference type="ARBA" id="ARBA00022801"/>
    </source>
</evidence>
<dbReference type="Gene3D" id="3.20.20.140">
    <property type="entry name" value="Metal-dependent hydrolases"/>
    <property type="match status" value="1"/>
</dbReference>
<proteinExistence type="inferred from homology"/>
<dbReference type="EC" id="3.1.3.15" evidence="3 8"/>